<feature type="signal peptide" evidence="2">
    <location>
        <begin position="1"/>
        <end position="22"/>
    </location>
</feature>
<dbReference type="EMBL" id="OV696687">
    <property type="protein sequence ID" value="CAH1253861.1"/>
    <property type="molecule type" value="Genomic_DNA"/>
</dbReference>
<keyword evidence="4" id="KW-1185">Reference proteome</keyword>
<evidence type="ECO:0000256" key="1">
    <source>
        <dbReference type="SAM" id="MobiDB-lite"/>
    </source>
</evidence>
<evidence type="ECO:0000313" key="4">
    <source>
        <dbReference type="Proteomes" id="UP000838412"/>
    </source>
</evidence>
<feature type="compositionally biased region" description="Basic and acidic residues" evidence="1">
    <location>
        <begin position="139"/>
        <end position="151"/>
    </location>
</feature>
<keyword evidence="2" id="KW-0732">Signal</keyword>
<gene>
    <name evidence="3" type="primary">Hypp1262</name>
    <name evidence="3" type="ORF">BLAG_LOCUS13485</name>
</gene>
<proteinExistence type="predicted"/>
<feature type="chain" id="PRO_5035420860" evidence="2">
    <location>
        <begin position="23"/>
        <end position="165"/>
    </location>
</feature>
<dbReference type="AlphaFoldDB" id="A0A8J9ZH50"/>
<reference evidence="3" key="1">
    <citation type="submission" date="2022-01" db="EMBL/GenBank/DDBJ databases">
        <authorList>
            <person name="Braso-Vives M."/>
        </authorList>
    </citation>
    <scope>NUCLEOTIDE SEQUENCE</scope>
</reference>
<dbReference type="OrthoDB" id="10045225at2759"/>
<feature type="region of interest" description="Disordered" evidence="1">
    <location>
        <begin position="135"/>
        <end position="165"/>
    </location>
</feature>
<organism evidence="3 4">
    <name type="scientific">Branchiostoma lanceolatum</name>
    <name type="common">Common lancelet</name>
    <name type="synonym">Amphioxus lanceolatum</name>
    <dbReference type="NCBI Taxonomy" id="7740"/>
    <lineage>
        <taxon>Eukaryota</taxon>
        <taxon>Metazoa</taxon>
        <taxon>Chordata</taxon>
        <taxon>Cephalochordata</taxon>
        <taxon>Leptocardii</taxon>
        <taxon>Amphioxiformes</taxon>
        <taxon>Branchiostomatidae</taxon>
        <taxon>Branchiostoma</taxon>
    </lineage>
</organism>
<sequence length="165" mass="18857">MRGRSDVFALLLVAAQLTLTCCKPVADLERDGVASNHHRKGQDFWQWRVERILRRIERVLDEDADYPPSEEAANEQTVPKDDIYGWVEPSNSEVELPSKPFGQAIRDLLPKTADDEPDFPEDWFSALADSMNFDLDESESAKENRANDILHSRKHRHGGDDINKI</sequence>
<dbReference type="Proteomes" id="UP000838412">
    <property type="component" value="Chromosome 2"/>
</dbReference>
<feature type="region of interest" description="Disordered" evidence="1">
    <location>
        <begin position="64"/>
        <end position="84"/>
    </location>
</feature>
<accession>A0A8J9ZH50</accession>
<name>A0A8J9ZH50_BRALA</name>
<evidence type="ECO:0000256" key="2">
    <source>
        <dbReference type="SAM" id="SignalP"/>
    </source>
</evidence>
<protein>
    <submittedName>
        <fullName evidence="3">Hypp1262 protein</fullName>
    </submittedName>
</protein>
<evidence type="ECO:0000313" key="3">
    <source>
        <dbReference type="EMBL" id="CAH1253861.1"/>
    </source>
</evidence>